<keyword evidence="4 10" id="KW-0479">Metal-binding</keyword>
<dbReference type="EMBL" id="CM000882">
    <property type="protein sequence ID" value="KQJ93797.1"/>
    <property type="molecule type" value="Genomic_DNA"/>
</dbReference>
<dbReference type="EnsemblPlants" id="KQJ93797">
    <property type="protein sequence ID" value="KQJ93797"/>
    <property type="gene ID" value="BRADI_3g06780v3"/>
</dbReference>
<sequence length="601" mass="66274">MTCRHCSEIMHANGDIISISSVSPLPSSTPHHTKDCSRVALLYRCLSAPLLHSLRYDSSPHDRALGGNLLAGPRKLLRPVQYLGAVPCRAFSKRFVPTTMEAAGSPQLLLCVTLALTLAASLLFFLIGGRRRSNGRLPPGPPALLFLAKFLALGRSIFDLGPLLVDLHARHGPVISIRLFRTLVFVADRKAAHKALVQGGATFADRPPPLDPGRMLTAGGRDISSSSYGPYWRLVRRNLAAEALSPARVALFGPARKLACDGLVRSLLREQGDEGTAVMVRPLLRRAMFELLVYMCFGARLGQPELDEVESLQQEALRSVTTFPVFAFFPAVTKRLFRRRWATYLAVRRRQDELFVPLIHATKLREDDPPCYADSLLAVRVADEGGRALTDAEMVSLCSEFLNGGTDTTVTLLEWIVAELVNHPDVQSKLHDEVTKSSNPDLNDVQAMPPYLKAVVMEGLRLHPPGHFVLPHGVQSDGAEIGGYAVPRGSEVNFLVAEIGRDDAVWTAAREFRPERFMEGGEGHGVDVTGSREIKMMPFGAGRRVCPGYSLGMHHAEYFVARMVRELEFRRVGKEMVDMAEVLDFTTVMKHPLRARVVART</sequence>
<dbReference type="PRINTS" id="PR00463">
    <property type="entry name" value="EP450I"/>
</dbReference>
<dbReference type="OrthoDB" id="2789670at2759"/>
<dbReference type="AlphaFoldDB" id="A0A0Q3LMV9"/>
<protein>
    <recommendedName>
        <fullName evidence="16">Cytochrome P450</fullName>
    </recommendedName>
</protein>
<dbReference type="PANTHER" id="PTHR24298">
    <property type="entry name" value="FLAVONOID 3'-MONOOXYGENASE-RELATED"/>
    <property type="match status" value="1"/>
</dbReference>
<dbReference type="GO" id="GO:0016705">
    <property type="term" value="F:oxidoreductase activity, acting on paired donors, with incorporation or reduction of molecular oxygen"/>
    <property type="evidence" value="ECO:0007669"/>
    <property type="project" value="InterPro"/>
</dbReference>
<dbReference type="EnsemblPlants" id="PNT66075">
    <property type="protein sequence ID" value="PNT66075"/>
    <property type="gene ID" value="BRADI_3g06780v3"/>
</dbReference>
<dbReference type="SUPFAM" id="SSF48264">
    <property type="entry name" value="Cytochrome P450"/>
    <property type="match status" value="1"/>
</dbReference>
<dbReference type="InterPro" id="IPR001128">
    <property type="entry name" value="Cyt_P450"/>
</dbReference>
<comment type="cofactor">
    <cofactor evidence="10">
        <name>heme</name>
        <dbReference type="ChEBI" id="CHEBI:30413"/>
    </cofactor>
</comment>
<evidence type="ECO:0000256" key="2">
    <source>
        <dbReference type="ARBA" id="ARBA00022617"/>
    </source>
</evidence>
<dbReference type="GO" id="GO:0016020">
    <property type="term" value="C:membrane"/>
    <property type="evidence" value="ECO:0007669"/>
    <property type="project" value="UniProtKB-SubCell"/>
</dbReference>
<reference evidence="14" key="3">
    <citation type="submission" date="2018-08" db="UniProtKB">
        <authorList>
            <consortium name="EnsemblPlants"/>
        </authorList>
    </citation>
    <scope>IDENTIFICATION</scope>
    <source>
        <strain evidence="14">cv. Bd21</strain>
    </source>
</reference>
<keyword evidence="15" id="KW-1185">Reference proteome</keyword>
<evidence type="ECO:0000313" key="14">
    <source>
        <dbReference type="EnsemblPlants" id="KQJ93796"/>
    </source>
</evidence>
<dbReference type="STRING" id="15368.A0A0Q3LMV9"/>
<dbReference type="EnsemblPlants" id="PNT66074">
    <property type="protein sequence ID" value="PNT66074"/>
    <property type="gene ID" value="BRADI_3g06780v3"/>
</dbReference>
<dbReference type="EnsemblPlants" id="KQJ93796">
    <property type="protein sequence ID" value="KQJ93796"/>
    <property type="gene ID" value="BRADI_3g06780v3"/>
</dbReference>
<keyword evidence="6 11" id="KW-0560">Oxidoreductase</keyword>
<dbReference type="Gramene" id="PNT66074">
    <property type="protein sequence ID" value="PNT66074"/>
    <property type="gene ID" value="BRADI_3g06780v3"/>
</dbReference>
<evidence type="ECO:0000256" key="11">
    <source>
        <dbReference type="RuleBase" id="RU000461"/>
    </source>
</evidence>
<dbReference type="Gramene" id="PNT66075">
    <property type="protein sequence ID" value="PNT66075"/>
    <property type="gene ID" value="BRADI_3g06780v3"/>
</dbReference>
<dbReference type="Gramene" id="KQJ93796">
    <property type="protein sequence ID" value="KQJ93796"/>
    <property type="gene ID" value="BRADI_3g06780v3"/>
</dbReference>
<evidence type="ECO:0000256" key="4">
    <source>
        <dbReference type="ARBA" id="ARBA00022723"/>
    </source>
</evidence>
<name>A0A0Q3LMV9_BRADI</name>
<dbReference type="ExpressionAtlas" id="A0A0Q3LMV9">
    <property type="expression patterns" value="baseline and differential"/>
</dbReference>
<keyword evidence="3 12" id="KW-0812">Transmembrane</keyword>
<comment type="similarity">
    <text evidence="11">Belongs to the cytochrome P450 family.</text>
</comment>
<evidence type="ECO:0000256" key="5">
    <source>
        <dbReference type="ARBA" id="ARBA00022989"/>
    </source>
</evidence>
<keyword evidence="9 12" id="KW-0472">Membrane</keyword>
<proteinExistence type="inferred from homology"/>
<dbReference type="PROSITE" id="PS00086">
    <property type="entry name" value="CYTOCHROME_P450"/>
    <property type="match status" value="1"/>
</dbReference>
<feature type="transmembrane region" description="Helical" evidence="12">
    <location>
        <begin position="107"/>
        <end position="127"/>
    </location>
</feature>
<keyword evidence="8 11" id="KW-0503">Monooxygenase</keyword>
<reference evidence="13 14" key="1">
    <citation type="journal article" date="2010" name="Nature">
        <title>Genome sequencing and analysis of the model grass Brachypodium distachyon.</title>
        <authorList>
            <consortium name="International Brachypodium Initiative"/>
        </authorList>
    </citation>
    <scope>NUCLEOTIDE SEQUENCE [LARGE SCALE GENOMIC DNA]</scope>
    <source>
        <strain evidence="13 14">Bd21</strain>
    </source>
</reference>
<dbReference type="EMBL" id="CM000882">
    <property type="protein sequence ID" value="PNT66074.1"/>
    <property type="molecule type" value="Genomic_DNA"/>
</dbReference>
<dbReference type="InterPro" id="IPR051103">
    <property type="entry name" value="Plant_metabolite_P450s"/>
</dbReference>
<dbReference type="Proteomes" id="UP000008810">
    <property type="component" value="Chromosome 3"/>
</dbReference>
<dbReference type="InterPro" id="IPR002401">
    <property type="entry name" value="Cyt_P450_E_grp-I"/>
</dbReference>
<dbReference type="CDD" id="cd11075">
    <property type="entry name" value="CYP77_89"/>
    <property type="match status" value="1"/>
</dbReference>
<dbReference type="Gramene" id="KQJ93797">
    <property type="protein sequence ID" value="KQJ93797"/>
    <property type="gene ID" value="BRADI_3g06780v3"/>
</dbReference>
<evidence type="ECO:0008006" key="16">
    <source>
        <dbReference type="Google" id="ProtNLM"/>
    </source>
</evidence>
<evidence type="ECO:0000256" key="8">
    <source>
        <dbReference type="ARBA" id="ARBA00023033"/>
    </source>
</evidence>
<dbReference type="EMBL" id="CM000882">
    <property type="protein sequence ID" value="PNT66075.1"/>
    <property type="molecule type" value="Genomic_DNA"/>
</dbReference>
<dbReference type="InParanoid" id="A0A0Q3LMV9"/>
<dbReference type="GO" id="GO:0020037">
    <property type="term" value="F:heme binding"/>
    <property type="evidence" value="ECO:0007669"/>
    <property type="project" value="InterPro"/>
</dbReference>
<dbReference type="FunFam" id="1.10.630.10:FF:000012">
    <property type="entry name" value="Cytochrome P450 family protein"/>
    <property type="match status" value="1"/>
</dbReference>
<dbReference type="InterPro" id="IPR036396">
    <property type="entry name" value="Cyt_P450_sf"/>
</dbReference>
<dbReference type="EMBL" id="CM000882">
    <property type="protein sequence ID" value="KQJ93796.1"/>
    <property type="molecule type" value="Genomic_DNA"/>
</dbReference>
<dbReference type="Gene3D" id="1.10.630.10">
    <property type="entry name" value="Cytochrome P450"/>
    <property type="match status" value="1"/>
</dbReference>
<evidence type="ECO:0000256" key="10">
    <source>
        <dbReference type="PIRSR" id="PIRSR602401-1"/>
    </source>
</evidence>
<dbReference type="GO" id="GO:0005506">
    <property type="term" value="F:iron ion binding"/>
    <property type="evidence" value="ECO:0007669"/>
    <property type="project" value="InterPro"/>
</dbReference>
<dbReference type="InterPro" id="IPR017972">
    <property type="entry name" value="Cyt_P450_CS"/>
</dbReference>
<dbReference type="GO" id="GO:0004497">
    <property type="term" value="F:monooxygenase activity"/>
    <property type="evidence" value="ECO:0007669"/>
    <property type="project" value="UniProtKB-KW"/>
</dbReference>
<gene>
    <name evidence="13" type="ORF">BRADI_3g06780v3</name>
</gene>
<evidence type="ECO:0000313" key="15">
    <source>
        <dbReference type="Proteomes" id="UP000008810"/>
    </source>
</evidence>
<dbReference type="Pfam" id="PF00067">
    <property type="entry name" value="p450"/>
    <property type="match status" value="1"/>
</dbReference>
<dbReference type="EnsemblPlants" id="PNT66073">
    <property type="protein sequence ID" value="PNT66073"/>
    <property type="gene ID" value="BRADI_3g06780v3"/>
</dbReference>
<keyword evidence="5 12" id="KW-1133">Transmembrane helix</keyword>
<dbReference type="EMBL" id="CM000882">
    <property type="protein sequence ID" value="PNT66073.1"/>
    <property type="molecule type" value="Genomic_DNA"/>
</dbReference>
<evidence type="ECO:0000256" key="3">
    <source>
        <dbReference type="ARBA" id="ARBA00022692"/>
    </source>
</evidence>
<keyword evidence="2 10" id="KW-0349">Heme</keyword>
<keyword evidence="7 10" id="KW-0408">Iron</keyword>
<evidence type="ECO:0000313" key="13">
    <source>
        <dbReference type="EMBL" id="KQJ93797.1"/>
    </source>
</evidence>
<evidence type="ECO:0000256" key="12">
    <source>
        <dbReference type="SAM" id="Phobius"/>
    </source>
</evidence>
<dbReference type="PANTHER" id="PTHR24298:SF892">
    <property type="entry name" value="CYTOCHROME P450 89A2"/>
    <property type="match status" value="1"/>
</dbReference>
<dbReference type="Gramene" id="PNT66073">
    <property type="protein sequence ID" value="PNT66073"/>
    <property type="gene ID" value="BRADI_3g06780v3"/>
</dbReference>
<evidence type="ECO:0000256" key="7">
    <source>
        <dbReference type="ARBA" id="ARBA00023004"/>
    </source>
</evidence>
<comment type="subcellular location">
    <subcellularLocation>
        <location evidence="1">Membrane</location>
        <topology evidence="1">Single-pass membrane protein</topology>
    </subcellularLocation>
</comment>
<evidence type="ECO:0000256" key="1">
    <source>
        <dbReference type="ARBA" id="ARBA00004167"/>
    </source>
</evidence>
<accession>A0A0Q3LMV9</accession>
<feature type="binding site" description="axial binding residue" evidence="10">
    <location>
        <position position="546"/>
    </location>
    <ligand>
        <name>heme</name>
        <dbReference type="ChEBI" id="CHEBI:30413"/>
    </ligand>
    <ligandPart>
        <name>Fe</name>
        <dbReference type="ChEBI" id="CHEBI:18248"/>
    </ligandPart>
</feature>
<organism evidence="13">
    <name type="scientific">Brachypodium distachyon</name>
    <name type="common">Purple false brome</name>
    <name type="synonym">Trachynia distachya</name>
    <dbReference type="NCBI Taxonomy" id="15368"/>
    <lineage>
        <taxon>Eukaryota</taxon>
        <taxon>Viridiplantae</taxon>
        <taxon>Streptophyta</taxon>
        <taxon>Embryophyta</taxon>
        <taxon>Tracheophyta</taxon>
        <taxon>Spermatophyta</taxon>
        <taxon>Magnoliopsida</taxon>
        <taxon>Liliopsida</taxon>
        <taxon>Poales</taxon>
        <taxon>Poaceae</taxon>
        <taxon>BOP clade</taxon>
        <taxon>Pooideae</taxon>
        <taxon>Stipodae</taxon>
        <taxon>Brachypodieae</taxon>
        <taxon>Brachypodium</taxon>
    </lineage>
</organism>
<dbReference type="PRINTS" id="PR00385">
    <property type="entry name" value="P450"/>
</dbReference>
<evidence type="ECO:0000256" key="6">
    <source>
        <dbReference type="ARBA" id="ARBA00023002"/>
    </source>
</evidence>
<reference evidence="13" key="2">
    <citation type="submission" date="2017-06" db="EMBL/GenBank/DDBJ databases">
        <title>WGS assembly of Brachypodium distachyon.</title>
        <authorList>
            <consortium name="The International Brachypodium Initiative"/>
            <person name="Lucas S."/>
            <person name="Harmon-Smith M."/>
            <person name="Lail K."/>
            <person name="Tice H."/>
            <person name="Grimwood J."/>
            <person name="Bruce D."/>
            <person name="Barry K."/>
            <person name="Shu S."/>
            <person name="Lindquist E."/>
            <person name="Wang M."/>
            <person name="Pitluck S."/>
            <person name="Vogel J.P."/>
            <person name="Garvin D.F."/>
            <person name="Mockler T.C."/>
            <person name="Schmutz J."/>
            <person name="Rokhsar D."/>
            <person name="Bevan M.W."/>
        </authorList>
    </citation>
    <scope>NUCLEOTIDE SEQUENCE</scope>
    <source>
        <strain evidence="13">Bd21</strain>
    </source>
</reference>
<evidence type="ECO:0000256" key="9">
    <source>
        <dbReference type="ARBA" id="ARBA00023136"/>
    </source>
</evidence>